<proteinExistence type="predicted"/>
<dbReference type="InterPro" id="IPR058525">
    <property type="entry name" value="DUF8212"/>
</dbReference>
<evidence type="ECO:0000259" key="1">
    <source>
        <dbReference type="Pfam" id="PF06985"/>
    </source>
</evidence>
<dbReference type="PANTHER" id="PTHR10622">
    <property type="entry name" value="HET DOMAIN-CONTAINING PROTEIN"/>
    <property type="match status" value="1"/>
</dbReference>
<dbReference type="RefSeq" id="XP_066631048.1">
    <property type="nucleotide sequence ID" value="XM_066778611.1"/>
</dbReference>
<dbReference type="EMBL" id="JAJVCZ030000007">
    <property type="protein sequence ID" value="KAL0258019.1"/>
    <property type="molecule type" value="Genomic_DNA"/>
</dbReference>
<sequence length="485" mass="55338">MRLLDTSTLALHYFAADPPPYAILSHTWGDEEVGFQEWQAREGDPSIKAKEGFQKVRSFCRKACMVGYKWGWADTCCIDKSSSAELSESINSMFRWYRASSVCFVHLSDVSEKRIALGSEFANTRWFTRGWTLQELIAPEDVVFYNRDWIHMGTKRDHCEIISQLTGIDHENLHDFEPDNSVSMACRISWASKRQTTRPEDTAYCLMGIVGVNMPLLYGEGHNAFQRLQEEIIKVSDDHSLFAWSPVQPHARFLPGIYRGVLAGYPWQFSSDVIHERPTGGFHYWRTSYMMTNKGLQIKLPLVPSETSSTIYYGILDCIVQKRSIDHTSYGIGVPLVCVSDDGTQFARVENRSLKTFDFSRRQTEGLIRQIYIRRRGRPMIGMPAQDDELASSSRTVSGQSIGEVDDPHCETVRTITVEIIVLYCLYTFHNAISKLINRFAHNLISEDFREHSVKEEVPLVQYGDSWTVAGSDPVPFPSRPPLKT</sequence>
<feature type="domain" description="Heterokaryon incompatibility" evidence="1">
    <location>
        <begin position="21"/>
        <end position="114"/>
    </location>
</feature>
<evidence type="ECO:0000313" key="4">
    <source>
        <dbReference type="Proteomes" id="UP001430584"/>
    </source>
</evidence>
<reference evidence="3 4" key="1">
    <citation type="submission" date="2024-02" db="EMBL/GenBank/DDBJ databases">
        <title>De novo assembly and annotation of 12 fungi associated with fruit tree decline syndrome in Ontario, Canada.</title>
        <authorList>
            <person name="Sulman M."/>
            <person name="Ellouze W."/>
            <person name="Ilyukhin E."/>
        </authorList>
    </citation>
    <scope>NUCLEOTIDE SEQUENCE [LARGE SCALE GENOMIC DNA]</scope>
    <source>
        <strain evidence="3 4">FDS-637</strain>
    </source>
</reference>
<evidence type="ECO:0000313" key="3">
    <source>
        <dbReference type="EMBL" id="KAL0258019.1"/>
    </source>
</evidence>
<dbReference type="Pfam" id="PF26640">
    <property type="entry name" value="DUF8212"/>
    <property type="match status" value="1"/>
</dbReference>
<feature type="domain" description="DUF8212" evidence="2">
    <location>
        <begin position="223"/>
        <end position="252"/>
    </location>
</feature>
<dbReference type="Pfam" id="PF06985">
    <property type="entry name" value="HET"/>
    <property type="match status" value="1"/>
</dbReference>
<protein>
    <recommendedName>
        <fullName evidence="5">Heterokaryon incompatibility domain-containing protein</fullName>
    </recommendedName>
</protein>
<dbReference type="PANTHER" id="PTHR10622:SF10">
    <property type="entry name" value="HET DOMAIN-CONTAINING PROTEIN"/>
    <property type="match status" value="1"/>
</dbReference>
<evidence type="ECO:0008006" key="5">
    <source>
        <dbReference type="Google" id="ProtNLM"/>
    </source>
</evidence>
<dbReference type="InterPro" id="IPR010730">
    <property type="entry name" value="HET"/>
</dbReference>
<name>A0ABR3CBV5_9PEZI</name>
<gene>
    <name evidence="3" type="ORF">SLS55_007190</name>
</gene>
<accession>A0ABR3CBV5</accession>
<organism evidence="3 4">
    <name type="scientific">Diplodia seriata</name>
    <dbReference type="NCBI Taxonomy" id="420778"/>
    <lineage>
        <taxon>Eukaryota</taxon>
        <taxon>Fungi</taxon>
        <taxon>Dikarya</taxon>
        <taxon>Ascomycota</taxon>
        <taxon>Pezizomycotina</taxon>
        <taxon>Dothideomycetes</taxon>
        <taxon>Dothideomycetes incertae sedis</taxon>
        <taxon>Botryosphaeriales</taxon>
        <taxon>Botryosphaeriaceae</taxon>
        <taxon>Diplodia</taxon>
    </lineage>
</organism>
<dbReference type="GeneID" id="92011275"/>
<dbReference type="Proteomes" id="UP001430584">
    <property type="component" value="Unassembled WGS sequence"/>
</dbReference>
<evidence type="ECO:0000259" key="2">
    <source>
        <dbReference type="Pfam" id="PF26640"/>
    </source>
</evidence>
<comment type="caution">
    <text evidence="3">The sequence shown here is derived from an EMBL/GenBank/DDBJ whole genome shotgun (WGS) entry which is preliminary data.</text>
</comment>
<keyword evidence="4" id="KW-1185">Reference proteome</keyword>